<keyword evidence="1" id="KW-0812">Transmembrane</keyword>
<accession>A0A3B1D160</accession>
<keyword evidence="1" id="KW-1133">Transmembrane helix</keyword>
<proteinExistence type="predicted"/>
<organism evidence="2">
    <name type="scientific">hydrothermal vent metagenome</name>
    <dbReference type="NCBI Taxonomy" id="652676"/>
    <lineage>
        <taxon>unclassified sequences</taxon>
        <taxon>metagenomes</taxon>
        <taxon>ecological metagenomes</taxon>
    </lineage>
</organism>
<gene>
    <name evidence="2" type="ORF">MNBD_IGNAVI01-1060</name>
</gene>
<feature type="transmembrane region" description="Helical" evidence="1">
    <location>
        <begin position="81"/>
        <end position="103"/>
    </location>
</feature>
<reference evidence="2" key="1">
    <citation type="submission" date="2018-06" db="EMBL/GenBank/DDBJ databases">
        <authorList>
            <person name="Zhirakovskaya E."/>
        </authorList>
    </citation>
    <scope>NUCLEOTIDE SEQUENCE</scope>
</reference>
<name>A0A3B1D160_9ZZZZ</name>
<dbReference type="EMBL" id="UOGD01000227">
    <property type="protein sequence ID" value="VAX22467.1"/>
    <property type="molecule type" value="Genomic_DNA"/>
</dbReference>
<sequence length="153" mass="17960">MSSEKIKELINEYFDNELDKSEEVFLFTNLSQNKEAREYFKQMNVLSENVKNTFEEFPLGLEEDILSATVSRSERSKKFSFKIPTIISYAFSVVLLILSIVLYSNSVEYKKDIEINMQQINYQNKMLEMMFNSLPPAEVKTKLDNEIIIRPTM</sequence>
<keyword evidence="1" id="KW-0472">Membrane</keyword>
<evidence type="ECO:0000313" key="2">
    <source>
        <dbReference type="EMBL" id="VAX22467.1"/>
    </source>
</evidence>
<dbReference type="AlphaFoldDB" id="A0A3B1D160"/>
<protein>
    <submittedName>
        <fullName evidence="2">Uncharacterized protein</fullName>
    </submittedName>
</protein>
<evidence type="ECO:0000256" key="1">
    <source>
        <dbReference type="SAM" id="Phobius"/>
    </source>
</evidence>